<dbReference type="AlphaFoldDB" id="A0A5J4TJW9"/>
<protein>
    <recommendedName>
        <fullName evidence="1">Transcription initiation factor TFIID subunit 12 domain-containing protein</fullName>
    </recommendedName>
</protein>
<feature type="non-terminal residue" evidence="2">
    <location>
        <position position="169"/>
    </location>
</feature>
<dbReference type="Pfam" id="PF03847">
    <property type="entry name" value="TFIID_20kDa"/>
    <property type="match status" value="1"/>
</dbReference>
<dbReference type="InterPro" id="IPR009072">
    <property type="entry name" value="Histone-fold"/>
</dbReference>
<dbReference type="Proteomes" id="UP000324800">
    <property type="component" value="Unassembled WGS sequence"/>
</dbReference>
<accession>A0A5J4TJW9</accession>
<sequence length="169" mass="19334">MEKQALLSRAQSIAAIIQQHIVSFYTTLKERFEKALPLLKAEEIDELQNAYKQLTESNNAGKAQQMCNAINAVTNENRGDYIRSLDILERDEMKIFNSSMSQLTKVLQNYNERESKLLIRHDIIQNIAKEINPLLKIDIAVEEILMEEAEDFINSVIRSASLVASHRNS</sequence>
<dbReference type="Gene3D" id="1.10.20.10">
    <property type="entry name" value="Histone, subunit A"/>
    <property type="match status" value="1"/>
</dbReference>
<gene>
    <name evidence="2" type="ORF">EZS28_046124</name>
</gene>
<comment type="caution">
    <text evidence="2">The sequence shown here is derived from an EMBL/GenBank/DDBJ whole genome shotgun (WGS) entry which is preliminary data.</text>
</comment>
<dbReference type="GO" id="GO:0046982">
    <property type="term" value="F:protein heterodimerization activity"/>
    <property type="evidence" value="ECO:0007669"/>
    <property type="project" value="InterPro"/>
</dbReference>
<dbReference type="EMBL" id="SNRW01029999">
    <property type="protein sequence ID" value="KAA6358349.1"/>
    <property type="molecule type" value="Genomic_DNA"/>
</dbReference>
<dbReference type="GO" id="GO:0006352">
    <property type="term" value="P:DNA-templated transcription initiation"/>
    <property type="evidence" value="ECO:0007669"/>
    <property type="project" value="InterPro"/>
</dbReference>
<proteinExistence type="predicted"/>
<reference evidence="2 3" key="1">
    <citation type="submission" date="2019-03" db="EMBL/GenBank/DDBJ databases">
        <title>Single cell metagenomics reveals metabolic interactions within the superorganism composed of flagellate Streblomastix strix and complex community of Bacteroidetes bacteria on its surface.</title>
        <authorList>
            <person name="Treitli S.C."/>
            <person name="Kolisko M."/>
            <person name="Husnik F."/>
            <person name="Keeling P."/>
            <person name="Hampl V."/>
        </authorList>
    </citation>
    <scope>NUCLEOTIDE SEQUENCE [LARGE SCALE GENOMIC DNA]</scope>
    <source>
        <strain evidence="2">ST1C</strain>
    </source>
</reference>
<organism evidence="2 3">
    <name type="scientific">Streblomastix strix</name>
    <dbReference type="NCBI Taxonomy" id="222440"/>
    <lineage>
        <taxon>Eukaryota</taxon>
        <taxon>Metamonada</taxon>
        <taxon>Preaxostyla</taxon>
        <taxon>Oxymonadida</taxon>
        <taxon>Streblomastigidae</taxon>
        <taxon>Streblomastix</taxon>
    </lineage>
</organism>
<feature type="domain" description="Transcription initiation factor TFIID subunit 12" evidence="1">
    <location>
        <begin position="124"/>
        <end position="169"/>
    </location>
</feature>
<evidence type="ECO:0000313" key="2">
    <source>
        <dbReference type="EMBL" id="KAA6358349.1"/>
    </source>
</evidence>
<evidence type="ECO:0000313" key="3">
    <source>
        <dbReference type="Proteomes" id="UP000324800"/>
    </source>
</evidence>
<dbReference type="GO" id="GO:0005669">
    <property type="term" value="C:transcription factor TFIID complex"/>
    <property type="evidence" value="ECO:0007669"/>
    <property type="project" value="InterPro"/>
</dbReference>
<dbReference type="SUPFAM" id="SSF47113">
    <property type="entry name" value="Histone-fold"/>
    <property type="match status" value="1"/>
</dbReference>
<dbReference type="InterPro" id="IPR003228">
    <property type="entry name" value="TFIID_TAF12_dom"/>
</dbReference>
<name>A0A5J4TJW9_9EUKA</name>
<evidence type="ECO:0000259" key="1">
    <source>
        <dbReference type="Pfam" id="PF03847"/>
    </source>
</evidence>
<dbReference type="OrthoDB" id="2193432at2759"/>